<dbReference type="CDD" id="cd06088">
    <property type="entry name" value="KOW_RPL14"/>
    <property type="match status" value="1"/>
</dbReference>
<dbReference type="SUPFAM" id="SSF50104">
    <property type="entry name" value="Translation proteins SH3-like domain"/>
    <property type="match status" value="1"/>
</dbReference>
<organism evidence="3">
    <name type="scientific">marine sediment metagenome</name>
    <dbReference type="NCBI Taxonomy" id="412755"/>
    <lineage>
        <taxon>unclassified sequences</taxon>
        <taxon>metagenomes</taxon>
        <taxon>ecological metagenomes</taxon>
    </lineage>
</organism>
<proteinExistence type="predicted"/>
<evidence type="ECO:0008006" key="4">
    <source>
        <dbReference type="Google" id="ProtNLM"/>
    </source>
</evidence>
<evidence type="ECO:0000256" key="2">
    <source>
        <dbReference type="ARBA" id="ARBA00023274"/>
    </source>
</evidence>
<keyword evidence="2" id="KW-0687">Ribonucleoprotein</keyword>
<accession>A0A0F8Z1D7</accession>
<name>A0A0F8Z1D7_9ZZZZ</name>
<dbReference type="EMBL" id="LAZR01066262">
    <property type="protein sequence ID" value="KKK53926.1"/>
    <property type="molecule type" value="Genomic_DNA"/>
</dbReference>
<keyword evidence="1" id="KW-0689">Ribosomal protein</keyword>
<dbReference type="InterPro" id="IPR008991">
    <property type="entry name" value="Translation_prot_SH3-like_sf"/>
</dbReference>
<reference evidence="3" key="1">
    <citation type="journal article" date="2015" name="Nature">
        <title>Complex archaea that bridge the gap between prokaryotes and eukaryotes.</title>
        <authorList>
            <person name="Spang A."/>
            <person name="Saw J.H."/>
            <person name="Jorgensen S.L."/>
            <person name="Zaremba-Niedzwiedzka K."/>
            <person name="Martijn J."/>
            <person name="Lind A.E."/>
            <person name="van Eijk R."/>
            <person name="Schleper C."/>
            <person name="Guy L."/>
            <person name="Ettema T.J."/>
        </authorList>
    </citation>
    <scope>NUCLEOTIDE SEQUENCE</scope>
</reference>
<dbReference type="NCBIfam" id="NF003320">
    <property type="entry name" value="PRK04333.1"/>
    <property type="match status" value="1"/>
</dbReference>
<sequence>MSVYEIGRVVVKTLGREAGYHCVIVDIIDKNYLLIDGLKVRRRRVNYRHIEPISEILEIKKGASHEEVEAPIKKAKLEKKMSESVSIPIK</sequence>
<protein>
    <recommendedName>
        <fullName evidence="4">KOW domain-containing protein</fullName>
    </recommendedName>
</protein>
<dbReference type="AlphaFoldDB" id="A0A0F8Z1D7"/>
<gene>
    <name evidence="3" type="ORF">LCGC14_3089870</name>
</gene>
<dbReference type="InterPro" id="IPR014722">
    <property type="entry name" value="Rib_uL2_dom2"/>
</dbReference>
<dbReference type="Gene3D" id="2.30.30.30">
    <property type="match status" value="1"/>
</dbReference>
<dbReference type="GO" id="GO:0003723">
    <property type="term" value="F:RNA binding"/>
    <property type="evidence" value="ECO:0007669"/>
    <property type="project" value="InterPro"/>
</dbReference>
<dbReference type="GO" id="GO:0003735">
    <property type="term" value="F:structural constituent of ribosome"/>
    <property type="evidence" value="ECO:0007669"/>
    <property type="project" value="InterPro"/>
</dbReference>
<dbReference type="InterPro" id="IPR041985">
    <property type="entry name" value="Ribosomal_eL14_KOW"/>
</dbReference>
<evidence type="ECO:0000256" key="1">
    <source>
        <dbReference type="ARBA" id="ARBA00022980"/>
    </source>
</evidence>
<dbReference type="GO" id="GO:0022625">
    <property type="term" value="C:cytosolic large ribosomal subunit"/>
    <property type="evidence" value="ECO:0007669"/>
    <property type="project" value="TreeGrafter"/>
</dbReference>
<comment type="caution">
    <text evidence="3">The sequence shown here is derived from an EMBL/GenBank/DDBJ whole genome shotgun (WGS) entry which is preliminary data.</text>
</comment>
<dbReference type="PANTHER" id="PTHR11127">
    <property type="entry name" value="60S RIBOSOMAL PROTEIN L14"/>
    <property type="match status" value="1"/>
</dbReference>
<dbReference type="InterPro" id="IPR039660">
    <property type="entry name" value="Ribosomal_eL14"/>
</dbReference>
<dbReference type="PANTHER" id="PTHR11127:SF2">
    <property type="entry name" value="LARGE RIBOSOMAL SUBUNIT PROTEIN EL14"/>
    <property type="match status" value="1"/>
</dbReference>
<dbReference type="GO" id="GO:0042273">
    <property type="term" value="P:ribosomal large subunit biogenesis"/>
    <property type="evidence" value="ECO:0007669"/>
    <property type="project" value="TreeGrafter"/>
</dbReference>
<evidence type="ECO:0000313" key="3">
    <source>
        <dbReference type="EMBL" id="KKK53926.1"/>
    </source>
</evidence>